<keyword evidence="2" id="KW-1185">Reference proteome</keyword>
<dbReference type="KEGG" id="fra:Francci3_3899"/>
<dbReference type="AlphaFoldDB" id="Q2J643"/>
<protein>
    <submittedName>
        <fullName evidence="1">Uncharacterized protein</fullName>
    </submittedName>
</protein>
<organism evidence="1 2">
    <name type="scientific">Frankia casuarinae (strain DSM 45818 / CECT 9043 / HFP020203 / CcI3)</name>
    <dbReference type="NCBI Taxonomy" id="106370"/>
    <lineage>
        <taxon>Bacteria</taxon>
        <taxon>Bacillati</taxon>
        <taxon>Actinomycetota</taxon>
        <taxon>Actinomycetes</taxon>
        <taxon>Frankiales</taxon>
        <taxon>Frankiaceae</taxon>
        <taxon>Frankia</taxon>
    </lineage>
</organism>
<accession>Q2J643</accession>
<dbReference type="EMBL" id="CP000249">
    <property type="protein sequence ID" value="ABD13249.1"/>
    <property type="molecule type" value="Genomic_DNA"/>
</dbReference>
<reference evidence="1 2" key="1">
    <citation type="journal article" date="2007" name="Genome Res.">
        <title>Genome characteristics of facultatively symbiotic Frankia sp. strains reflect host range and host plant biogeography.</title>
        <authorList>
            <person name="Normand P."/>
            <person name="Lapierre P."/>
            <person name="Tisa L.S."/>
            <person name="Gogarten J.P."/>
            <person name="Alloisio N."/>
            <person name="Bagnarol E."/>
            <person name="Bassi C.A."/>
            <person name="Berry A.M."/>
            <person name="Bickhart D.M."/>
            <person name="Choisne N."/>
            <person name="Couloux A."/>
            <person name="Cournoyer B."/>
            <person name="Cruveiller S."/>
            <person name="Daubin V."/>
            <person name="Demange N."/>
            <person name="Francino M.P."/>
            <person name="Goltsman E."/>
            <person name="Huang Y."/>
            <person name="Kopp O.R."/>
            <person name="Labarre L."/>
            <person name="Lapidus A."/>
            <person name="Lavire C."/>
            <person name="Marechal J."/>
            <person name="Martinez M."/>
            <person name="Mastronunzio J.E."/>
            <person name="Mullin B.C."/>
            <person name="Niemann J."/>
            <person name="Pujic P."/>
            <person name="Rawnsley T."/>
            <person name="Rouy Z."/>
            <person name="Schenowitz C."/>
            <person name="Sellstedt A."/>
            <person name="Tavares F."/>
            <person name="Tomkins J.P."/>
            <person name="Vallenet D."/>
            <person name="Valverde C."/>
            <person name="Wall L.G."/>
            <person name="Wang Y."/>
            <person name="Medigue C."/>
            <person name="Benson D.R."/>
        </authorList>
    </citation>
    <scope>NUCLEOTIDE SEQUENCE [LARGE SCALE GENOMIC DNA]</scope>
    <source>
        <strain evidence="2">DSM 45818 / CECT 9043 / CcI3</strain>
    </source>
</reference>
<name>Q2J643_FRACC</name>
<proteinExistence type="predicted"/>
<dbReference type="HOGENOM" id="CLU_097505_0_0_11"/>
<dbReference type="RefSeq" id="WP_011438273.1">
    <property type="nucleotide sequence ID" value="NC_007777.1"/>
</dbReference>
<dbReference type="STRING" id="106370.Francci3_3899"/>
<evidence type="ECO:0000313" key="1">
    <source>
        <dbReference type="EMBL" id="ABD13249.1"/>
    </source>
</evidence>
<dbReference type="OrthoDB" id="3290566at2"/>
<evidence type="ECO:0000313" key="2">
    <source>
        <dbReference type="Proteomes" id="UP000001937"/>
    </source>
</evidence>
<sequence length="183" mass="19960">MSGPRGRGYGRPGERAEVVPADDAAAWFAEHIPAGWFAGMPTVVVDRDEITVIGVLAAGGVAPGGGPSATGARIRRFREQTREERIAIATKAEHRYNRKVAWGATVGDTTELFTALSVPVMTRLRQPERQVLDTLVDSGVARSRSEALAWCVRLVGENADSWLRQLREAMEQVEKIRSVGPRL</sequence>
<gene>
    <name evidence="1" type="ordered locus">Francci3_3899</name>
</gene>
<dbReference type="eggNOG" id="ENOG502ZAHT">
    <property type="taxonomic scope" value="Bacteria"/>
</dbReference>
<dbReference type="Proteomes" id="UP000001937">
    <property type="component" value="Chromosome"/>
</dbReference>